<comment type="subcellular location">
    <subcellularLocation>
        <location evidence="1">Nucleus</location>
    </subcellularLocation>
</comment>
<gene>
    <name evidence="7" type="ORF">M406DRAFT_221821</name>
</gene>
<keyword evidence="6" id="KW-0175">Coiled coil</keyword>
<evidence type="ECO:0000256" key="4">
    <source>
        <dbReference type="ARBA" id="ARBA00023043"/>
    </source>
</evidence>
<evidence type="ECO:0000256" key="3">
    <source>
        <dbReference type="ARBA" id="ARBA00022737"/>
    </source>
</evidence>
<evidence type="ECO:0008006" key="9">
    <source>
        <dbReference type="Google" id="ProtNLM"/>
    </source>
</evidence>
<feature type="non-terminal residue" evidence="7">
    <location>
        <position position="1"/>
    </location>
</feature>
<dbReference type="AlphaFoldDB" id="A0A9P4YBR8"/>
<name>A0A9P4YBR8_CRYP1</name>
<keyword evidence="5" id="KW-0539">Nucleus</keyword>
<evidence type="ECO:0000256" key="2">
    <source>
        <dbReference type="ARBA" id="ARBA00022553"/>
    </source>
</evidence>
<dbReference type="GO" id="GO:0043124">
    <property type="term" value="P:negative regulation of canonical NF-kappaB signal transduction"/>
    <property type="evidence" value="ECO:0007669"/>
    <property type="project" value="InterPro"/>
</dbReference>
<dbReference type="PANTHER" id="PTHR15263:SF1">
    <property type="entry name" value="NF-KAPPA-B INHIBITOR-LIKE PROTEIN 1"/>
    <property type="match status" value="1"/>
</dbReference>
<dbReference type="RefSeq" id="XP_040781099.1">
    <property type="nucleotide sequence ID" value="XM_040915604.1"/>
</dbReference>
<accession>A0A9P4YBR8</accession>
<comment type="caution">
    <text evidence="7">The sequence shown here is derived from an EMBL/GenBank/DDBJ whole genome shotgun (WGS) entry which is preliminary data.</text>
</comment>
<dbReference type="Proteomes" id="UP000803844">
    <property type="component" value="Unassembled WGS sequence"/>
</dbReference>
<dbReference type="GeneID" id="63832733"/>
<dbReference type="PANTHER" id="PTHR15263">
    <property type="entry name" value="I-KAPPA-B-LIKE PROTEIN IKBL"/>
    <property type="match status" value="1"/>
</dbReference>
<keyword evidence="2" id="KW-0597">Phosphoprotein</keyword>
<organism evidence="7 8">
    <name type="scientific">Cryphonectria parasitica (strain ATCC 38755 / EP155)</name>
    <dbReference type="NCBI Taxonomy" id="660469"/>
    <lineage>
        <taxon>Eukaryota</taxon>
        <taxon>Fungi</taxon>
        <taxon>Dikarya</taxon>
        <taxon>Ascomycota</taxon>
        <taxon>Pezizomycotina</taxon>
        <taxon>Sordariomycetes</taxon>
        <taxon>Sordariomycetidae</taxon>
        <taxon>Diaporthales</taxon>
        <taxon>Cryphonectriaceae</taxon>
        <taxon>Cryphonectria-Endothia species complex</taxon>
        <taxon>Cryphonectria</taxon>
    </lineage>
</organism>
<proteinExistence type="predicted"/>
<dbReference type="InterPro" id="IPR038753">
    <property type="entry name" value="NFKBIL1"/>
</dbReference>
<evidence type="ECO:0000256" key="1">
    <source>
        <dbReference type="ARBA" id="ARBA00004123"/>
    </source>
</evidence>
<sequence>PPLIHPDIAFRESLYDALADPQGAAFWERIYGQPIHIYSRTKVNPETGQIENMDDEQYVAYIKAEMFKKTQSGFIEEQKRRRERAQQAAQRAFEAEKAARERQRRAEDERKLQRDIERSLRRAEDRRKRRAREQRFDEYTKQWKDWDGEPASIPWPTETGSRKELSEKGIRSFFVRGLDLRGFGSRAFSAKLKEQRVRWHPDKMQQRLGGKDMVEKSVMADITMIFQVIDTLWDDTRK</sequence>
<evidence type="ECO:0000313" key="7">
    <source>
        <dbReference type="EMBL" id="KAF3770138.1"/>
    </source>
</evidence>
<feature type="non-terminal residue" evidence="7">
    <location>
        <position position="238"/>
    </location>
</feature>
<keyword evidence="4" id="KW-0040">ANK repeat</keyword>
<evidence type="ECO:0000313" key="8">
    <source>
        <dbReference type="Proteomes" id="UP000803844"/>
    </source>
</evidence>
<keyword evidence="8" id="KW-1185">Reference proteome</keyword>
<evidence type="ECO:0000256" key="5">
    <source>
        <dbReference type="ARBA" id="ARBA00023242"/>
    </source>
</evidence>
<dbReference type="OrthoDB" id="412109at2759"/>
<dbReference type="GO" id="GO:0005634">
    <property type="term" value="C:nucleus"/>
    <property type="evidence" value="ECO:0007669"/>
    <property type="project" value="UniProtKB-SubCell"/>
</dbReference>
<dbReference type="EMBL" id="MU032344">
    <property type="protein sequence ID" value="KAF3770138.1"/>
    <property type="molecule type" value="Genomic_DNA"/>
</dbReference>
<reference evidence="7" key="1">
    <citation type="journal article" date="2020" name="Phytopathology">
        <title>Genome sequence of the chestnut blight fungus Cryphonectria parasitica EP155: A fundamental resource for an archetypical invasive plant pathogen.</title>
        <authorList>
            <person name="Crouch J.A."/>
            <person name="Dawe A."/>
            <person name="Aerts A."/>
            <person name="Barry K."/>
            <person name="Churchill A.C.L."/>
            <person name="Grimwood J."/>
            <person name="Hillman B."/>
            <person name="Milgroom M.G."/>
            <person name="Pangilinan J."/>
            <person name="Smith M."/>
            <person name="Salamov A."/>
            <person name="Schmutz J."/>
            <person name="Yadav J."/>
            <person name="Grigoriev I.V."/>
            <person name="Nuss D."/>
        </authorList>
    </citation>
    <scope>NUCLEOTIDE SEQUENCE</scope>
    <source>
        <strain evidence="7">EP155</strain>
    </source>
</reference>
<feature type="coiled-coil region" evidence="6">
    <location>
        <begin position="75"/>
        <end position="126"/>
    </location>
</feature>
<keyword evidence="3" id="KW-0677">Repeat</keyword>
<evidence type="ECO:0000256" key="6">
    <source>
        <dbReference type="SAM" id="Coils"/>
    </source>
</evidence>
<protein>
    <recommendedName>
        <fullName evidence="9">J domain-containing protein</fullName>
    </recommendedName>
</protein>